<gene>
    <name evidence="1" type="ORF">LCGC14_0617230</name>
</gene>
<evidence type="ECO:0000313" key="1">
    <source>
        <dbReference type="EMBL" id="KKN51977.1"/>
    </source>
</evidence>
<name>A0A0F9RQ58_9ZZZZ</name>
<comment type="caution">
    <text evidence="1">The sequence shown here is derived from an EMBL/GenBank/DDBJ whole genome shotgun (WGS) entry which is preliminary data.</text>
</comment>
<reference evidence="1" key="1">
    <citation type="journal article" date="2015" name="Nature">
        <title>Complex archaea that bridge the gap between prokaryotes and eukaryotes.</title>
        <authorList>
            <person name="Spang A."/>
            <person name="Saw J.H."/>
            <person name="Jorgensen S.L."/>
            <person name="Zaremba-Niedzwiedzka K."/>
            <person name="Martijn J."/>
            <person name="Lind A.E."/>
            <person name="van Eijk R."/>
            <person name="Schleper C."/>
            <person name="Guy L."/>
            <person name="Ettema T.J."/>
        </authorList>
    </citation>
    <scope>NUCLEOTIDE SEQUENCE</scope>
</reference>
<organism evidence="1">
    <name type="scientific">marine sediment metagenome</name>
    <dbReference type="NCBI Taxonomy" id="412755"/>
    <lineage>
        <taxon>unclassified sequences</taxon>
        <taxon>metagenomes</taxon>
        <taxon>ecological metagenomes</taxon>
    </lineage>
</organism>
<sequence length="110" mass="12150">MCLVLEQELTIAERISELILSELQEAFQSDDRVLRRTAESFEHTLRPPKQITVNFSGGIVQTCWAVSRGDGTYRVVYMPRAGYFSLCVESDLGPLDIGVHGPALGCFGSV</sequence>
<protein>
    <submittedName>
        <fullName evidence="1">Uncharacterized protein</fullName>
    </submittedName>
</protein>
<accession>A0A0F9RQ58</accession>
<dbReference type="EMBL" id="LAZR01001040">
    <property type="protein sequence ID" value="KKN51977.1"/>
    <property type="molecule type" value="Genomic_DNA"/>
</dbReference>
<proteinExistence type="predicted"/>
<dbReference type="AlphaFoldDB" id="A0A0F9RQ58"/>